<organism evidence="8 9">
    <name type="scientific">Thiorhodovibrio winogradskyi</name>
    <dbReference type="NCBI Taxonomy" id="77007"/>
    <lineage>
        <taxon>Bacteria</taxon>
        <taxon>Pseudomonadati</taxon>
        <taxon>Pseudomonadota</taxon>
        <taxon>Gammaproteobacteria</taxon>
        <taxon>Chromatiales</taxon>
        <taxon>Chromatiaceae</taxon>
        <taxon>Thiorhodovibrio</taxon>
    </lineage>
</organism>
<evidence type="ECO:0000256" key="3">
    <source>
        <dbReference type="ARBA" id="ARBA00023125"/>
    </source>
</evidence>
<dbReference type="InterPro" id="IPR050090">
    <property type="entry name" value="Tyrosine_recombinase_XerCD"/>
</dbReference>
<dbReference type="InterPro" id="IPR011010">
    <property type="entry name" value="DNA_brk_join_enz"/>
</dbReference>
<dbReference type="Pfam" id="PF24624">
    <property type="entry name" value="Int_N"/>
    <property type="match status" value="1"/>
</dbReference>
<dbReference type="InterPro" id="IPR057084">
    <property type="entry name" value="Int_N"/>
</dbReference>
<comment type="similarity">
    <text evidence="1">Belongs to the 'phage' integrase family.</text>
</comment>
<evidence type="ECO:0000259" key="6">
    <source>
        <dbReference type="PROSITE" id="PS51898"/>
    </source>
</evidence>
<dbReference type="InterPro" id="IPR044068">
    <property type="entry name" value="CB"/>
</dbReference>
<dbReference type="PANTHER" id="PTHR30349">
    <property type="entry name" value="PHAGE INTEGRASE-RELATED"/>
    <property type="match status" value="1"/>
</dbReference>
<accession>A0ABZ0SF85</accession>
<reference evidence="8 9" key="1">
    <citation type="journal article" date="2023" name="Microorganisms">
        <title>Thiorhodovibrio frisius and Trv. litoralis spp. nov., Two Novel Members from a Clade of Fastidious Purple Sulfur Bacteria That Exhibit Unique Red-Shifted Light-Harvesting Capabilities.</title>
        <authorList>
            <person name="Methner A."/>
            <person name="Kuzyk S.B."/>
            <person name="Petersen J."/>
            <person name="Bauer S."/>
            <person name="Brinkmann H."/>
            <person name="Sichau K."/>
            <person name="Wanner G."/>
            <person name="Wolf J."/>
            <person name="Neumann-Schaal M."/>
            <person name="Henke P."/>
            <person name="Tank M."/>
            <person name="Sproer C."/>
            <person name="Bunk B."/>
            <person name="Overmann J."/>
        </authorList>
    </citation>
    <scope>NUCLEOTIDE SEQUENCE [LARGE SCALE GENOMIC DNA]</scope>
    <source>
        <strain evidence="8 9">DSM 6702</strain>
    </source>
</reference>
<dbReference type="Gene3D" id="1.10.150.130">
    <property type="match status" value="1"/>
</dbReference>
<dbReference type="EMBL" id="CP121472">
    <property type="protein sequence ID" value="WPL18958.1"/>
    <property type="molecule type" value="Genomic_DNA"/>
</dbReference>
<keyword evidence="3 5" id="KW-0238">DNA-binding</keyword>
<protein>
    <submittedName>
        <fullName evidence="8">Tyrosine recombinase XerC</fullName>
    </submittedName>
</protein>
<dbReference type="InterPro" id="IPR002104">
    <property type="entry name" value="Integrase_catalytic"/>
</dbReference>
<dbReference type="PANTHER" id="PTHR30349:SF64">
    <property type="entry name" value="PROPHAGE INTEGRASE INTD-RELATED"/>
    <property type="match status" value="1"/>
</dbReference>
<evidence type="ECO:0000256" key="5">
    <source>
        <dbReference type="PROSITE-ProRule" id="PRU01248"/>
    </source>
</evidence>
<dbReference type="InterPro" id="IPR010998">
    <property type="entry name" value="Integrase_recombinase_N"/>
</dbReference>
<dbReference type="PROSITE" id="PS51900">
    <property type="entry name" value="CB"/>
    <property type="match status" value="1"/>
</dbReference>
<evidence type="ECO:0000313" key="8">
    <source>
        <dbReference type="EMBL" id="WPL18958.1"/>
    </source>
</evidence>
<evidence type="ECO:0000259" key="7">
    <source>
        <dbReference type="PROSITE" id="PS51900"/>
    </source>
</evidence>
<dbReference type="PROSITE" id="PS51898">
    <property type="entry name" value="TYR_RECOMBINASE"/>
    <property type="match status" value="1"/>
</dbReference>
<evidence type="ECO:0000256" key="2">
    <source>
        <dbReference type="ARBA" id="ARBA00022908"/>
    </source>
</evidence>
<feature type="domain" description="Core-binding (CB)" evidence="7">
    <location>
        <begin position="19"/>
        <end position="98"/>
    </location>
</feature>
<dbReference type="RefSeq" id="WP_328984695.1">
    <property type="nucleotide sequence ID" value="NZ_CP121472.1"/>
</dbReference>
<gene>
    <name evidence="8" type="primary">xerC_4</name>
    <name evidence="8" type="ORF">Thiowin_04058</name>
</gene>
<sequence length="316" mass="36019">MKWKLAVHQEKHWDAPHERTFDEVILTYLTETAQCKRSAATDRHRAKALREHFRGTLMHSLNNQHLAQYAHARRAQGISNSTINREMALLSSAIGYCNRELDWQLPNPTAGRKLSEPEGRIRWLQQSEAEALIKAASHARRVPFLADLLTTALYTGCRKEELLGLEWSRVDLRERLIHLEARHTKAGKRRSIPLSSLAYKAILRRASFRSEHCPDAPWVFAFADGRRANDIRGAFAKACSDAGIDNFHFHDLRHTCAAWLVTAGAPLAEIRDLLGHSTIQMTERYAHLAPENLRTTVARFESRFSHADQVPQQEAV</sequence>
<dbReference type="Gene3D" id="1.10.443.10">
    <property type="entry name" value="Intergrase catalytic core"/>
    <property type="match status" value="1"/>
</dbReference>
<name>A0ABZ0SF85_9GAMM</name>
<dbReference type="Pfam" id="PF00589">
    <property type="entry name" value="Phage_integrase"/>
    <property type="match status" value="1"/>
</dbReference>
<proteinExistence type="inferred from homology"/>
<evidence type="ECO:0000256" key="4">
    <source>
        <dbReference type="ARBA" id="ARBA00023172"/>
    </source>
</evidence>
<keyword evidence="2" id="KW-0229">DNA integration</keyword>
<dbReference type="InterPro" id="IPR013762">
    <property type="entry name" value="Integrase-like_cat_sf"/>
</dbReference>
<dbReference type="CDD" id="cd00796">
    <property type="entry name" value="INT_Rci_Hp1_C"/>
    <property type="match status" value="1"/>
</dbReference>
<keyword evidence="4" id="KW-0233">DNA recombination</keyword>
<evidence type="ECO:0000256" key="1">
    <source>
        <dbReference type="ARBA" id="ARBA00008857"/>
    </source>
</evidence>
<evidence type="ECO:0000313" key="9">
    <source>
        <dbReference type="Proteomes" id="UP001432180"/>
    </source>
</evidence>
<dbReference type="SUPFAM" id="SSF56349">
    <property type="entry name" value="DNA breaking-rejoining enzymes"/>
    <property type="match status" value="1"/>
</dbReference>
<feature type="domain" description="Tyr recombinase" evidence="6">
    <location>
        <begin position="119"/>
        <end position="298"/>
    </location>
</feature>
<keyword evidence="9" id="KW-1185">Reference proteome</keyword>
<dbReference type="Proteomes" id="UP001432180">
    <property type="component" value="Chromosome"/>
</dbReference>